<keyword evidence="4" id="KW-0805">Transcription regulation</keyword>
<dbReference type="PANTHER" id="PTHR13497:SF3">
    <property type="entry name" value="HISTONE DEACETYLASE COMPLEX SUBUNIT SAP130"/>
    <property type="match status" value="1"/>
</dbReference>
<dbReference type="InterPro" id="IPR024137">
    <property type="entry name" value="His_deAcase_cplx_SAP130"/>
</dbReference>
<feature type="region of interest" description="Disordered" evidence="8">
    <location>
        <begin position="885"/>
        <end position="918"/>
    </location>
</feature>
<dbReference type="OrthoDB" id="10048604at2759"/>
<comment type="similarity">
    <text evidence="2">Belongs to the SAP130 family.</text>
</comment>
<evidence type="ECO:0000256" key="8">
    <source>
        <dbReference type="SAM" id="MobiDB-lite"/>
    </source>
</evidence>
<accession>A0A9J6BZN0</accession>
<dbReference type="PANTHER" id="PTHR13497">
    <property type="entry name" value="HISTONE DEACETYLASE COMPLEX SUBUNIT SAP130"/>
    <property type="match status" value="1"/>
</dbReference>
<dbReference type="Pfam" id="PF16014">
    <property type="entry name" value="SAP130_C"/>
    <property type="match status" value="1"/>
</dbReference>
<feature type="compositionally biased region" description="Polar residues" evidence="8">
    <location>
        <begin position="694"/>
        <end position="705"/>
    </location>
</feature>
<protein>
    <recommendedName>
        <fullName evidence="9">Histone deacetylase complex subunit SAP130 C-terminal domain-containing protein</fullName>
    </recommendedName>
</protein>
<keyword evidence="6" id="KW-0539">Nucleus</keyword>
<feature type="compositionally biased region" description="Low complexity" evidence="8">
    <location>
        <begin position="745"/>
        <end position="768"/>
    </location>
</feature>
<evidence type="ECO:0000256" key="1">
    <source>
        <dbReference type="ARBA" id="ARBA00004123"/>
    </source>
</evidence>
<evidence type="ECO:0000256" key="6">
    <source>
        <dbReference type="ARBA" id="ARBA00023242"/>
    </source>
</evidence>
<feature type="compositionally biased region" description="Low complexity" evidence="8">
    <location>
        <begin position="801"/>
        <end position="812"/>
    </location>
</feature>
<evidence type="ECO:0000256" key="7">
    <source>
        <dbReference type="SAM" id="Coils"/>
    </source>
</evidence>
<feature type="compositionally biased region" description="Polar residues" evidence="8">
    <location>
        <begin position="769"/>
        <end position="779"/>
    </location>
</feature>
<dbReference type="GO" id="GO:0000122">
    <property type="term" value="P:negative regulation of transcription by RNA polymerase II"/>
    <property type="evidence" value="ECO:0007669"/>
    <property type="project" value="TreeGrafter"/>
</dbReference>
<gene>
    <name evidence="10" type="ORF">PVAND_005265</name>
</gene>
<dbReference type="EMBL" id="JADBJN010000002">
    <property type="protein sequence ID" value="KAG5675356.1"/>
    <property type="molecule type" value="Genomic_DNA"/>
</dbReference>
<keyword evidence="5" id="KW-0804">Transcription</keyword>
<evidence type="ECO:0000256" key="4">
    <source>
        <dbReference type="ARBA" id="ARBA00023015"/>
    </source>
</evidence>
<evidence type="ECO:0000256" key="3">
    <source>
        <dbReference type="ARBA" id="ARBA00022491"/>
    </source>
</evidence>
<feature type="compositionally biased region" description="Low complexity" evidence="8">
    <location>
        <begin position="846"/>
        <end position="856"/>
    </location>
</feature>
<keyword evidence="11" id="KW-1185">Reference proteome</keyword>
<dbReference type="AlphaFoldDB" id="A0A9J6BZN0"/>
<evidence type="ECO:0000259" key="9">
    <source>
        <dbReference type="Pfam" id="PF16014"/>
    </source>
</evidence>
<comment type="subcellular location">
    <subcellularLocation>
        <location evidence="1">Nucleus</location>
    </subcellularLocation>
</comment>
<feature type="region of interest" description="Disordered" evidence="8">
    <location>
        <begin position="745"/>
        <end position="859"/>
    </location>
</feature>
<name>A0A9J6BZN0_POLVA</name>
<reference evidence="10" key="1">
    <citation type="submission" date="2021-03" db="EMBL/GenBank/DDBJ databases">
        <title>Chromosome level genome of the anhydrobiotic midge Polypedilum vanderplanki.</title>
        <authorList>
            <person name="Yoshida Y."/>
            <person name="Kikawada T."/>
            <person name="Gusev O."/>
        </authorList>
    </citation>
    <scope>NUCLEOTIDE SEQUENCE</scope>
    <source>
        <strain evidence="10">NIAS01</strain>
        <tissue evidence="10">Whole body or cell culture</tissue>
    </source>
</reference>
<evidence type="ECO:0000256" key="5">
    <source>
        <dbReference type="ARBA" id="ARBA00023163"/>
    </source>
</evidence>
<dbReference type="GO" id="GO:0070822">
    <property type="term" value="C:Sin3-type complex"/>
    <property type="evidence" value="ECO:0007669"/>
    <property type="project" value="TreeGrafter"/>
</dbReference>
<proteinExistence type="inferred from homology"/>
<dbReference type="InterPro" id="IPR031963">
    <property type="entry name" value="SAP130_C"/>
</dbReference>
<keyword evidence="7" id="KW-0175">Coiled coil</keyword>
<keyword evidence="3" id="KW-0678">Repressor</keyword>
<evidence type="ECO:0000313" key="11">
    <source>
        <dbReference type="Proteomes" id="UP001107558"/>
    </source>
</evidence>
<feature type="coiled-coil region" evidence="7">
    <location>
        <begin position="1023"/>
        <end position="1050"/>
    </location>
</feature>
<feature type="region of interest" description="Disordered" evidence="8">
    <location>
        <begin position="685"/>
        <end position="705"/>
    </location>
</feature>
<sequence length="1103" mass="118785">MPNDNEKGSMPQQKPTIHTTQLPMDLVSKVIVKPANDNTKMIQQPTFRTIQQPPQMRVVRMPTPGSGGAQVIQTVMPQTIIKTSMQQTGRSTITVSKSPTTYLPRVTATLSTIQQGKGGPQIRTPTPPVSGTAISPAFVRSITPRTSSPTAVLSQGGTTAWVSGAMQVQVPTQLIRSTITSNRTHILQPSAVTVTNNSGNAQTITNIFGQSGQQQNISGSTTISVPTTSVGGNQQQQQPTYVATVLPQRPQAATIVYTSQQQQPFTAIQGQVQRMGIPNATTTNTRQVRPIRSIPTSGIRVNTSSLSIRPNVPGLTPTTVLTTQNRNASSGLVATSTSISNTIPARIFQVATSMPQSQTSSGSQQVIGQQNQTKILQANVMTLPIIVNNNRIAQTVKTPLQPGIIAHVSNVSKIASGSVSNDGTIISNSITTTIPSNTMVASIQGGQSNQTQATQLQVSQGNSQQQGSTAFTSQATQQVTNITNQGGNQIITVSQQQPPQIISNQSNIHQQSGNVSTVVPVPLQIARSGNIPIKTITVSTPNSGIDNIHRNLSSNASNLQATTIMPIAKIVSQQQNIGATGQNSSQPVFIHTRIPVTTNSSQVVNVTTAPSSSGFSSSGTTVYYEQANVSIAPSSSSASAIATTETKTTSSASNNNESSYTVVSTPNVRYSEKMIHSIIANSFQSNTSNNNQQASVVGNSQQQHQQVNTVRYSPLVVENQGTGAVQSGTSGQHQIITMTPHNIIQQTSSVQQQQQQQQSQNSNMESSSVITSALPSSPRSIGAIRKHNETTPVKLPKKAAKMAATKQQEQKQIATTSSPKGSGLLINERESPMQEDWSDDGSTTVSIPNSPNSPSPDVEDLDAMIISNQYNKNKTDETDMRFQPKGLAKSSGSGVKRDLSGEINLGTPRKKMKTSNERMSTDIVDKGLGTHSSTIADNNTENNNENNIIKKRDVVLKKPQASLLTAYNQTWKPAPNHFVRYSDVRVRDDRRTNVMDLANQPKVSQRINGWKTHLISAEIDEVINDETHEMEILTNVLKRLESKESGAEAEKINELIKGNMQRSRLIIDSFNDSKTQLMKIFEHKEHAADIVNRCASKRNFKKR</sequence>
<feature type="domain" description="Histone deacetylase complex subunit SAP130 C-terminal" evidence="9">
    <location>
        <begin position="955"/>
        <end position="1091"/>
    </location>
</feature>
<dbReference type="Proteomes" id="UP001107558">
    <property type="component" value="Chromosome 2"/>
</dbReference>
<organism evidence="10 11">
    <name type="scientific">Polypedilum vanderplanki</name>
    <name type="common">Sleeping chironomid midge</name>
    <dbReference type="NCBI Taxonomy" id="319348"/>
    <lineage>
        <taxon>Eukaryota</taxon>
        <taxon>Metazoa</taxon>
        <taxon>Ecdysozoa</taxon>
        <taxon>Arthropoda</taxon>
        <taxon>Hexapoda</taxon>
        <taxon>Insecta</taxon>
        <taxon>Pterygota</taxon>
        <taxon>Neoptera</taxon>
        <taxon>Endopterygota</taxon>
        <taxon>Diptera</taxon>
        <taxon>Nematocera</taxon>
        <taxon>Chironomoidea</taxon>
        <taxon>Chironomidae</taxon>
        <taxon>Chironominae</taxon>
        <taxon>Polypedilum</taxon>
        <taxon>Polypedilum</taxon>
    </lineage>
</organism>
<comment type="caution">
    <text evidence="10">The sequence shown here is derived from an EMBL/GenBank/DDBJ whole genome shotgun (WGS) entry which is preliminary data.</text>
</comment>
<evidence type="ECO:0000313" key="10">
    <source>
        <dbReference type="EMBL" id="KAG5675356.1"/>
    </source>
</evidence>
<evidence type="ECO:0000256" key="2">
    <source>
        <dbReference type="ARBA" id="ARBA00007859"/>
    </source>
</evidence>